<proteinExistence type="predicted"/>
<feature type="domain" description="Microcin J25-processing protein McjB C-terminal" evidence="3">
    <location>
        <begin position="9"/>
        <end position="109"/>
    </location>
</feature>
<comment type="caution">
    <text evidence="4">The sequence shown here is derived from an EMBL/GenBank/DDBJ whole genome shotgun (WGS) entry which is preliminary data.</text>
</comment>
<keyword evidence="2" id="KW-0732">Signal</keyword>
<evidence type="ECO:0000256" key="1">
    <source>
        <dbReference type="SAM" id="MobiDB-lite"/>
    </source>
</evidence>
<dbReference type="Pfam" id="PF13471">
    <property type="entry name" value="Transglut_core3"/>
    <property type="match status" value="1"/>
</dbReference>
<dbReference type="AlphaFoldDB" id="A0AAJ0U8K8"/>
<dbReference type="Proteomes" id="UP001296776">
    <property type="component" value="Unassembled WGS sequence"/>
</dbReference>
<feature type="compositionally biased region" description="Basic and acidic residues" evidence="1">
    <location>
        <begin position="234"/>
        <end position="244"/>
    </location>
</feature>
<dbReference type="EMBL" id="NRSJ01000042">
    <property type="protein sequence ID" value="MBK1706452.1"/>
    <property type="molecule type" value="Genomic_DNA"/>
</dbReference>
<reference evidence="4" key="2">
    <citation type="journal article" date="2020" name="Microorganisms">
        <title>Osmotic Adaptation and Compatible Solute Biosynthesis of Phototrophic Bacteria as Revealed from Genome Analyses.</title>
        <authorList>
            <person name="Imhoff J.F."/>
            <person name="Rahn T."/>
            <person name="Kunzel S."/>
            <person name="Keller A."/>
            <person name="Neulinger S.C."/>
        </authorList>
    </citation>
    <scope>NUCLEOTIDE SEQUENCE</scope>
    <source>
        <strain evidence="4">DSM 11080</strain>
    </source>
</reference>
<evidence type="ECO:0000259" key="3">
    <source>
        <dbReference type="Pfam" id="PF13471"/>
    </source>
</evidence>
<feature type="signal peptide" evidence="2">
    <location>
        <begin position="1"/>
        <end position="21"/>
    </location>
</feature>
<name>A0AAJ0U8K8_9GAMM</name>
<evidence type="ECO:0000313" key="4">
    <source>
        <dbReference type="EMBL" id="MBK1706452.1"/>
    </source>
</evidence>
<feature type="chain" id="PRO_5042590455" description="Microcin J25-processing protein McjB C-terminal domain-containing protein" evidence="2">
    <location>
        <begin position="22"/>
        <end position="253"/>
    </location>
</feature>
<protein>
    <recommendedName>
        <fullName evidence="3">Microcin J25-processing protein McjB C-terminal domain-containing protein</fullName>
    </recommendedName>
</protein>
<dbReference type="RefSeq" id="WP_420827397.1">
    <property type="nucleotide sequence ID" value="NZ_NRSJ01000042.1"/>
</dbReference>
<sequence>MRQCLLVAAAVCALMATAVGAAPAVTTVPSDTSLPTDTIQALSVAVEAMAASTRPRYWPLKRACLYYALAGQVLLAEQGISAQLRVGRVVYHPGTARAHAIAPHVWLETATHFIDYATLPRWGQVTIIPRDRVAVVPAEVVPGGSRVLAARAEVDDGLRLYLNHHNRQFQGRLRGLERRCGGRRWPPYSPAGSTCAMAALPNRIGLVGSVGARWRNSPCGGFDRDQPLQMSGDHPSEHHSDLNQRRRPYHGIQ</sequence>
<gene>
    <name evidence="4" type="ORF">CKO40_18335</name>
</gene>
<organism evidence="4 5">
    <name type="scientific">Halochromatium glycolicum</name>
    <dbReference type="NCBI Taxonomy" id="85075"/>
    <lineage>
        <taxon>Bacteria</taxon>
        <taxon>Pseudomonadati</taxon>
        <taxon>Pseudomonadota</taxon>
        <taxon>Gammaproteobacteria</taxon>
        <taxon>Chromatiales</taxon>
        <taxon>Chromatiaceae</taxon>
        <taxon>Halochromatium</taxon>
    </lineage>
</organism>
<evidence type="ECO:0000256" key="2">
    <source>
        <dbReference type="SAM" id="SignalP"/>
    </source>
</evidence>
<dbReference type="InterPro" id="IPR032708">
    <property type="entry name" value="McjB_C"/>
</dbReference>
<feature type="region of interest" description="Disordered" evidence="1">
    <location>
        <begin position="221"/>
        <end position="253"/>
    </location>
</feature>
<keyword evidence="5" id="KW-1185">Reference proteome</keyword>
<evidence type="ECO:0000313" key="5">
    <source>
        <dbReference type="Proteomes" id="UP001296776"/>
    </source>
</evidence>
<reference evidence="4" key="1">
    <citation type="submission" date="2017-08" db="EMBL/GenBank/DDBJ databases">
        <authorList>
            <person name="Imhoff J.F."/>
            <person name="Rahn T."/>
            <person name="Kuenzel S."/>
            <person name="Neulinger S.C."/>
        </authorList>
    </citation>
    <scope>NUCLEOTIDE SEQUENCE</scope>
    <source>
        <strain evidence="4">DSM 11080</strain>
    </source>
</reference>
<accession>A0AAJ0U8K8</accession>